<sequence length="472" mass="55940">MESIPNEIIFYNICYIDYEVSKLMMMLNKKYNNLSKGYGNDKRNPKLYFLQYKTELSNPSNQLKYWQNIYTGRMEDRYEKSSWGNPKEILYFTDGVQNGKCTYINDGTEEYMYVNGLKNGKYRKFNIWGNLVEEGTYKDNKLNGSVSRYHGNGKKFVECTYIDNNLFGTYKEFNDKGIIIEQYDDNIVKINDSYKSVKSGKYNKYDNRGRRIQECYYVGDDEKLDGKYIKWYPSKRINSLERKMMEEYYKNGHRYGKSQKWYENGNIHIQCSYNERGILIGEYKELYVDGSIRKQCHYAEIVPEDENVGVLHGKYLEYNNNNKLIKRGFYINGKLDGKYMERNTVSNTKIKCIYKNGILHGQCAEYYVVEEPIQIKLSTYKDGQLDGIYIERYDNGDKKLECYYKENKLDGKYELFHSRVHVKIGGIVSSLGQVMMRIKCFYKEGKLHGQYEEWSPNGTQNIKCFYENGIKL</sequence>
<dbReference type="RefSeq" id="YP_009448388.1">
    <property type="nucleotide sequence ID" value="NC_036594.1"/>
</dbReference>
<proteinExistence type="predicted"/>
<dbReference type="GeneID" id="35381942"/>
<reference evidence="1" key="1">
    <citation type="submission" date="2017-08" db="EMBL/GenBank/DDBJ databases">
        <authorList>
            <consortium name="Urmite Genomes"/>
        </authorList>
    </citation>
    <scope>NUCLEOTIDE SEQUENCE [LARGE SCALE GENOMIC DNA]</scope>
    <source>
        <strain evidence="1">IHUMI-LCC2</strain>
    </source>
</reference>
<dbReference type="PANTHER" id="PTHR46820">
    <property type="entry name" value="HISTONE-LYSINE N-METHYLTRANSFERASE SETD7"/>
    <property type="match status" value="1"/>
</dbReference>
<dbReference type="GO" id="GO:0070828">
    <property type="term" value="P:heterochromatin organization"/>
    <property type="evidence" value="ECO:0007669"/>
    <property type="project" value="TreeGrafter"/>
</dbReference>
<dbReference type="Proteomes" id="UP000236316">
    <property type="component" value="Segment"/>
</dbReference>
<accession>A0A2I2L3H8</accession>
<evidence type="ECO:0000313" key="1">
    <source>
        <dbReference type="EMBL" id="SNW62086.1"/>
    </source>
</evidence>
<protein>
    <submittedName>
        <fullName evidence="1">MORN-repeat protein</fullName>
    </submittedName>
</protein>
<dbReference type="Gene3D" id="2.20.110.10">
    <property type="entry name" value="Histone H3 K4-specific methyltransferase SET7/9 N-terminal domain"/>
    <property type="match status" value="3"/>
</dbReference>
<dbReference type="PANTHER" id="PTHR46820:SF1">
    <property type="entry name" value="HISTONE-LYSINE N-METHYLTRANSFERASE SETD7"/>
    <property type="match status" value="1"/>
</dbReference>
<dbReference type="OrthoDB" id="38656at10239"/>
<organism evidence="1">
    <name type="scientific">Orpheovirus IHUMI-LCC2</name>
    <dbReference type="NCBI Taxonomy" id="2023057"/>
    <lineage>
        <taxon>Viruses</taxon>
        <taxon>Varidnaviria</taxon>
        <taxon>Bamfordvirae</taxon>
        <taxon>Nucleocytoviricota</taxon>
        <taxon>Megaviricetes</taxon>
        <taxon>Pimascovirales</taxon>
        <taxon>Ocovirineae</taxon>
        <taxon>Orpheoviridae</taxon>
        <taxon>Alphaorpheovirus</taxon>
        <taxon>Alphaorpheovirus massiliense</taxon>
    </lineage>
</organism>
<evidence type="ECO:0000313" key="2">
    <source>
        <dbReference type="Proteomes" id="UP000236316"/>
    </source>
</evidence>
<dbReference type="KEGG" id="vg:35381942"/>
<keyword evidence="2" id="KW-1185">Reference proteome</keyword>
<gene>
    <name evidence="1" type="ORF">ORPV_182</name>
</gene>
<dbReference type="GO" id="GO:0003682">
    <property type="term" value="F:chromatin binding"/>
    <property type="evidence" value="ECO:0007669"/>
    <property type="project" value="TreeGrafter"/>
</dbReference>
<name>A0A2I2L3H8_9VIRU</name>
<dbReference type="EMBL" id="LT906555">
    <property type="protein sequence ID" value="SNW62086.1"/>
    <property type="molecule type" value="Genomic_DNA"/>
</dbReference>
<dbReference type="SUPFAM" id="SSF82185">
    <property type="entry name" value="Histone H3 K4-specific methyltransferase SET7/9 N-terminal domain"/>
    <property type="match status" value="3"/>
</dbReference>